<proteinExistence type="predicted"/>
<keyword evidence="2" id="KW-1185">Reference proteome</keyword>
<gene>
    <name evidence="1" type="ORF">BpHYR1_039795</name>
</gene>
<sequence>MNLVPDINEIEASETSSSSIVPVKNPLQHIVGIAYREQLFDDFPDQALDVPLGKTRPVGRPKKISSALMLS</sequence>
<dbReference type="EMBL" id="REGN01005378">
    <property type="protein sequence ID" value="RNA13563.1"/>
    <property type="molecule type" value="Genomic_DNA"/>
</dbReference>
<evidence type="ECO:0000313" key="2">
    <source>
        <dbReference type="Proteomes" id="UP000276133"/>
    </source>
</evidence>
<accession>A0A3M7QQK8</accession>
<protein>
    <submittedName>
        <fullName evidence="1">Uncharacterized protein</fullName>
    </submittedName>
</protein>
<evidence type="ECO:0000313" key="1">
    <source>
        <dbReference type="EMBL" id="RNA13563.1"/>
    </source>
</evidence>
<dbReference type="AlphaFoldDB" id="A0A3M7QQK8"/>
<comment type="caution">
    <text evidence="1">The sequence shown here is derived from an EMBL/GenBank/DDBJ whole genome shotgun (WGS) entry which is preliminary data.</text>
</comment>
<organism evidence="1 2">
    <name type="scientific">Brachionus plicatilis</name>
    <name type="common">Marine rotifer</name>
    <name type="synonym">Brachionus muelleri</name>
    <dbReference type="NCBI Taxonomy" id="10195"/>
    <lineage>
        <taxon>Eukaryota</taxon>
        <taxon>Metazoa</taxon>
        <taxon>Spiralia</taxon>
        <taxon>Gnathifera</taxon>
        <taxon>Rotifera</taxon>
        <taxon>Eurotatoria</taxon>
        <taxon>Monogononta</taxon>
        <taxon>Pseudotrocha</taxon>
        <taxon>Ploima</taxon>
        <taxon>Brachionidae</taxon>
        <taxon>Brachionus</taxon>
    </lineage>
</organism>
<name>A0A3M7QQK8_BRAPC</name>
<reference evidence="1 2" key="1">
    <citation type="journal article" date="2018" name="Sci. Rep.">
        <title>Genomic signatures of local adaptation to the degree of environmental predictability in rotifers.</title>
        <authorList>
            <person name="Franch-Gras L."/>
            <person name="Hahn C."/>
            <person name="Garcia-Roger E.M."/>
            <person name="Carmona M.J."/>
            <person name="Serra M."/>
            <person name="Gomez A."/>
        </authorList>
    </citation>
    <scope>NUCLEOTIDE SEQUENCE [LARGE SCALE GENOMIC DNA]</scope>
    <source>
        <strain evidence="1">HYR1</strain>
    </source>
</reference>
<dbReference type="Proteomes" id="UP000276133">
    <property type="component" value="Unassembled WGS sequence"/>
</dbReference>